<dbReference type="InterPro" id="IPR045865">
    <property type="entry name" value="ACT-like_dom_sf"/>
</dbReference>
<dbReference type="CDD" id="cd05401">
    <property type="entry name" value="NT_GlnE_GlnD_like"/>
    <property type="match status" value="1"/>
</dbReference>
<dbReference type="SMART" id="SM00471">
    <property type="entry name" value="HDc"/>
    <property type="match status" value="1"/>
</dbReference>
<dbReference type="InterPro" id="IPR010043">
    <property type="entry name" value="UTase/UR"/>
</dbReference>
<protein>
    <recommendedName>
        <fullName evidence="7">Bifunctional uridylyltransferase/uridylyl-removing enzyme</fullName>
        <shortName evidence="7">UTase/UR</shortName>
    </recommendedName>
    <alternativeName>
        <fullName evidence="7">Bifunctional [protein-PII] modification enzyme</fullName>
    </alternativeName>
    <alternativeName>
        <fullName evidence="7">Bifunctional nitrogen sensor protein</fullName>
    </alternativeName>
    <domain>
        <recommendedName>
            <fullName evidence="7">[Protein-PII] uridylyltransferase</fullName>
            <shortName evidence="7">PII uridylyltransferase</shortName>
            <shortName evidence="7">UTase</shortName>
            <ecNumber evidence="7">2.7.7.59</ecNumber>
        </recommendedName>
    </domain>
    <domain>
        <recommendedName>
            <fullName evidence="7">[Protein-PII]-UMP uridylyl-removing enzyme</fullName>
            <shortName evidence="7">UR</shortName>
            <ecNumber evidence="7">3.1.4.-</ecNumber>
        </recommendedName>
    </domain>
</protein>
<dbReference type="InterPro" id="IPR043519">
    <property type="entry name" value="NT_sf"/>
</dbReference>
<evidence type="ECO:0000256" key="3">
    <source>
        <dbReference type="ARBA" id="ARBA00022737"/>
    </source>
</evidence>
<dbReference type="Proteomes" id="UP001274321">
    <property type="component" value="Unassembled WGS sequence"/>
</dbReference>
<proteinExistence type="inferred from homology"/>
<dbReference type="Pfam" id="PF01842">
    <property type="entry name" value="ACT"/>
    <property type="match status" value="1"/>
</dbReference>
<dbReference type="SUPFAM" id="SSF81301">
    <property type="entry name" value="Nucleotidyltransferase"/>
    <property type="match status" value="1"/>
</dbReference>
<dbReference type="NCBIfam" id="TIGR01693">
    <property type="entry name" value="UTase_glnD"/>
    <property type="match status" value="1"/>
</dbReference>
<evidence type="ECO:0000313" key="10">
    <source>
        <dbReference type="EMBL" id="MDX6804654.1"/>
    </source>
</evidence>
<feature type="domain" description="ACT" evidence="8">
    <location>
        <begin position="739"/>
        <end position="820"/>
    </location>
</feature>
<evidence type="ECO:0000256" key="6">
    <source>
        <dbReference type="ARBA" id="ARBA00023268"/>
    </source>
</evidence>
<feature type="domain" description="HD" evidence="9">
    <location>
        <begin position="499"/>
        <end position="621"/>
    </location>
</feature>
<dbReference type="Pfam" id="PF08335">
    <property type="entry name" value="GlnD_UR_UTase"/>
    <property type="match status" value="1"/>
</dbReference>
<dbReference type="RefSeq" id="WP_319842777.1">
    <property type="nucleotide sequence ID" value="NZ_JAXAFJ010000001.1"/>
</dbReference>
<dbReference type="PROSITE" id="PS51831">
    <property type="entry name" value="HD"/>
    <property type="match status" value="1"/>
</dbReference>
<comment type="caution">
    <text evidence="10">The sequence shown here is derived from an EMBL/GenBank/DDBJ whole genome shotgun (WGS) entry which is preliminary data.</text>
</comment>
<dbReference type="Pfam" id="PF01909">
    <property type="entry name" value="NTP_transf_2"/>
    <property type="match status" value="1"/>
</dbReference>
<evidence type="ECO:0000259" key="9">
    <source>
        <dbReference type="PROSITE" id="PS51831"/>
    </source>
</evidence>
<keyword evidence="1 7" id="KW-0808">Transferase</keyword>
<dbReference type="EC" id="3.1.4.-" evidence="7"/>
<comment type="similarity">
    <text evidence="7">Belongs to the GlnD family.</text>
</comment>
<keyword evidence="5 7" id="KW-0460">Magnesium</keyword>
<dbReference type="InterPro" id="IPR006674">
    <property type="entry name" value="HD_domain"/>
</dbReference>
<organism evidence="10 11">
    <name type="scientific">Terrihabitans rhizophilus</name>
    <dbReference type="NCBI Taxonomy" id="3092662"/>
    <lineage>
        <taxon>Bacteria</taxon>
        <taxon>Pseudomonadati</taxon>
        <taxon>Pseudomonadota</taxon>
        <taxon>Alphaproteobacteria</taxon>
        <taxon>Hyphomicrobiales</taxon>
        <taxon>Terrihabitans</taxon>
    </lineage>
</organism>
<dbReference type="SUPFAM" id="SSF81891">
    <property type="entry name" value="Poly A polymerase C-terminal region-like"/>
    <property type="match status" value="1"/>
</dbReference>
<dbReference type="PANTHER" id="PTHR47320">
    <property type="entry name" value="BIFUNCTIONAL URIDYLYLTRANSFERASE/URIDYLYL-REMOVING ENZYME"/>
    <property type="match status" value="1"/>
</dbReference>
<reference evidence="10 11" key="1">
    <citation type="submission" date="2023-11" db="EMBL/GenBank/DDBJ databases">
        <authorList>
            <person name="Bao R."/>
        </authorList>
    </citation>
    <scope>NUCLEOTIDE SEQUENCE [LARGE SCALE GENOMIC DNA]</scope>
    <source>
        <strain evidence="10 11">PJ23</strain>
    </source>
</reference>
<feature type="region of interest" description="Uridylyltransferase" evidence="7">
    <location>
        <begin position="1"/>
        <end position="381"/>
    </location>
</feature>
<dbReference type="InterPro" id="IPR002934">
    <property type="entry name" value="Polymerase_NTP_transf_dom"/>
</dbReference>
<keyword evidence="3" id="KW-0677">Repeat</keyword>
<comment type="caution">
    <text evidence="7">Lacks conserved residue(s) required for the propagation of feature annotation.</text>
</comment>
<keyword evidence="11" id="KW-1185">Reference proteome</keyword>
<comment type="catalytic activity">
    <reaction evidence="7">
        <text>[protein-PII]-uridylyl-L-tyrosine + H2O = [protein-PII]-L-tyrosine + UMP + H(+)</text>
        <dbReference type="Rhea" id="RHEA:48600"/>
        <dbReference type="Rhea" id="RHEA-COMP:12147"/>
        <dbReference type="Rhea" id="RHEA-COMP:12148"/>
        <dbReference type="ChEBI" id="CHEBI:15377"/>
        <dbReference type="ChEBI" id="CHEBI:15378"/>
        <dbReference type="ChEBI" id="CHEBI:46858"/>
        <dbReference type="ChEBI" id="CHEBI:57865"/>
        <dbReference type="ChEBI" id="CHEBI:90602"/>
    </reaction>
</comment>
<comment type="cofactor">
    <cofactor evidence="7">
        <name>Mg(2+)</name>
        <dbReference type="ChEBI" id="CHEBI:18420"/>
    </cofactor>
</comment>
<sequence length="934" mass="104618">MNLALRNLPAPDFPEIIDRAQLDRDLDAIVSAHSDRKQRDAAIKQRLKEELARGRETARLWLAENAHGRLCAQHISLQMDEVIRALHGYVLRHVHPARENAAASERLAVIAVGGYGRGLLAPGSDIDLLFLSPNDTTAWGHAVVEAMLYVLWDLGLKIGHSVRGLDECIRQSRADITIRTSVLEARAICGDMELADVLAVRFDKEIVQGTELEFVSAKLAERDERYRRTETSRYVVEPNVKEGKGGLRDLHTLFWIAKYVYRVREVNDLVAAGLYSRSELAMFLKAEDFLWAVRCHLHFVTGRAEDRLSFDLQPEIASRLGYQVHPGLSPVERFMKHYFLVAKNVGDLTAIVCAALEQRHAKKPAKLDRLLRPWKHPKPKQLETPDFMVAGDRLTVKDAEVFERDPVNLLRIFHIADRHDLALHPDASRLITRSLKLVDRRLREDREANRLFLEILTSHNAPETVLRRMNETGVLGRFIPEFGKVVGMMQFNMYHHYTVDEHLIRSVGVLAEMESGHLSEEHPLANSVLPEITSRTLLYVAVLMHDVAKGRPEDHSIAGARVMRKVGPRLGLSAADTETAAWLIENHLLMSNTAQSRDTSDSGTVQAFAAKVQTLERLKMLLVLTVADVKAVGPGVWTAWKGQLLRTLYWEAELVLAGGHSTANRSERVAAAKGATRAALPDWSDDEYEAYAGRHYPPYWLKVEPERRVAHARFLKQAAAAERWLATEFTTHAAHGVTEITVLAQDHPRLLAVIAGACAATGANIVDAYINTTTDGMALDSIFIDRAFADEEDERRRAARVAKTIEQALRGDVWLTDAMQKKAEQRHRRTRAFDVEPQVIVANEWSNRYTVIEVSGLDRPGLLYELTAGVARLNLNIASAHIVTFGEKAVDVFYVTDLTGSKITSLDRQEAIRKTLIEVLDTPTAKPAAVPVNA</sequence>
<dbReference type="PANTHER" id="PTHR47320:SF1">
    <property type="entry name" value="BIFUNCTIONAL URIDYLYLTRANSFERASE_URIDYLYL-REMOVING ENZYME"/>
    <property type="match status" value="1"/>
</dbReference>
<dbReference type="PROSITE" id="PS51671">
    <property type="entry name" value="ACT"/>
    <property type="match status" value="2"/>
</dbReference>
<evidence type="ECO:0000256" key="7">
    <source>
        <dbReference type="HAMAP-Rule" id="MF_00277"/>
    </source>
</evidence>
<evidence type="ECO:0000259" key="8">
    <source>
        <dbReference type="PROSITE" id="PS51671"/>
    </source>
</evidence>
<dbReference type="EMBL" id="JAXAFJ010000001">
    <property type="protein sequence ID" value="MDX6804654.1"/>
    <property type="molecule type" value="Genomic_DNA"/>
</dbReference>
<comment type="activity regulation">
    <text evidence="7">Uridylyltransferase (UTase) activity is inhibited by glutamine, while glutamine activates uridylyl-removing (UR) activity.</text>
</comment>
<dbReference type="Gene3D" id="1.10.3090.10">
    <property type="entry name" value="cca-adding enzyme, domain 2"/>
    <property type="match status" value="1"/>
</dbReference>
<dbReference type="InterPro" id="IPR002912">
    <property type="entry name" value="ACT_dom"/>
</dbReference>
<dbReference type="EC" id="2.7.7.59" evidence="7"/>
<dbReference type="InterPro" id="IPR003607">
    <property type="entry name" value="HD/PDEase_dom"/>
</dbReference>
<feature type="domain" description="ACT" evidence="8">
    <location>
        <begin position="851"/>
        <end position="932"/>
    </location>
</feature>
<keyword evidence="2 7" id="KW-0548">Nucleotidyltransferase</keyword>
<evidence type="ECO:0000313" key="11">
    <source>
        <dbReference type="Proteomes" id="UP001274321"/>
    </source>
</evidence>
<comment type="function">
    <text evidence="7">Modifies, by uridylylation and deuridylylation, the PII regulatory proteins (GlnB and homologs), in response to the nitrogen status of the cell that GlnD senses through the glutamine level. Under low glutamine levels, catalyzes the conversion of the PII proteins and UTP to PII-UMP and PPi, while under higher glutamine levels, GlnD hydrolyzes PII-UMP to PII and UMP (deuridylylation). Thus, controls uridylylation state and activity of the PII proteins, and plays an important role in the regulation of nitrogen metabolism.</text>
</comment>
<dbReference type="Gene3D" id="3.30.70.260">
    <property type="match status" value="1"/>
</dbReference>
<comment type="domain">
    <text evidence="7">Has four distinct domains: an N-terminal nucleotidyltransferase (NT) domain responsible for UTase activity, a central HD domain that encodes UR activity, and two C-terminal ACT domains that seem to have a role in glutamine sensing.</text>
</comment>
<dbReference type="CDD" id="cd04899">
    <property type="entry name" value="ACT_ACR-UUR-like_2"/>
    <property type="match status" value="1"/>
</dbReference>
<dbReference type="Pfam" id="PF01966">
    <property type="entry name" value="HD"/>
    <property type="match status" value="1"/>
</dbReference>
<evidence type="ECO:0000256" key="4">
    <source>
        <dbReference type="ARBA" id="ARBA00022801"/>
    </source>
</evidence>
<dbReference type="GO" id="GO:0008773">
    <property type="term" value="F:[protein-PII] uridylyltransferase activity"/>
    <property type="evidence" value="ECO:0007669"/>
    <property type="project" value="UniProtKB-EC"/>
</dbReference>
<evidence type="ECO:0000256" key="2">
    <source>
        <dbReference type="ARBA" id="ARBA00022695"/>
    </source>
</evidence>
<keyword evidence="4 7" id="KW-0378">Hydrolase</keyword>
<dbReference type="HAMAP" id="MF_00277">
    <property type="entry name" value="PII_uridylyl_transf"/>
    <property type="match status" value="1"/>
</dbReference>
<dbReference type="PIRSF" id="PIRSF006288">
    <property type="entry name" value="PII_uridyltransf"/>
    <property type="match status" value="1"/>
</dbReference>
<dbReference type="SUPFAM" id="SSF81593">
    <property type="entry name" value="Nucleotidyltransferase substrate binding subunit/domain"/>
    <property type="match status" value="1"/>
</dbReference>
<comment type="catalytic activity">
    <reaction evidence="7">
        <text>[protein-PII]-L-tyrosine + UTP = [protein-PII]-uridylyl-L-tyrosine + diphosphate</text>
        <dbReference type="Rhea" id="RHEA:13673"/>
        <dbReference type="Rhea" id="RHEA-COMP:12147"/>
        <dbReference type="Rhea" id="RHEA-COMP:12148"/>
        <dbReference type="ChEBI" id="CHEBI:33019"/>
        <dbReference type="ChEBI" id="CHEBI:46398"/>
        <dbReference type="ChEBI" id="CHEBI:46858"/>
        <dbReference type="ChEBI" id="CHEBI:90602"/>
        <dbReference type="EC" id="2.7.7.59"/>
    </reaction>
</comment>
<keyword evidence="6 7" id="KW-0511">Multifunctional enzyme</keyword>
<evidence type="ECO:0000256" key="5">
    <source>
        <dbReference type="ARBA" id="ARBA00022842"/>
    </source>
</evidence>
<dbReference type="CDD" id="cd04900">
    <property type="entry name" value="ACT_UUR-like_1"/>
    <property type="match status" value="1"/>
</dbReference>
<name>A0ABU4RKQ5_9HYPH</name>
<dbReference type="SUPFAM" id="SSF55021">
    <property type="entry name" value="ACT-like"/>
    <property type="match status" value="2"/>
</dbReference>
<dbReference type="InterPro" id="IPR013546">
    <property type="entry name" value="PII_UdlTrfase/GS_AdlTrfase"/>
</dbReference>
<accession>A0ABU4RKQ5</accession>
<dbReference type="Gene3D" id="3.30.460.10">
    <property type="entry name" value="Beta Polymerase, domain 2"/>
    <property type="match status" value="1"/>
</dbReference>
<evidence type="ECO:0000256" key="1">
    <source>
        <dbReference type="ARBA" id="ARBA00022679"/>
    </source>
</evidence>
<gene>
    <name evidence="7" type="primary">glnD</name>
    <name evidence="10" type="ORF">SCD90_01140</name>
</gene>
<dbReference type="NCBIfam" id="NF003467">
    <property type="entry name" value="PRK05092.1"/>
    <property type="match status" value="1"/>
</dbReference>